<dbReference type="EMBL" id="JABFDB010000046">
    <property type="protein sequence ID" value="NYZ24895.1"/>
    <property type="molecule type" value="Genomic_DNA"/>
</dbReference>
<feature type="compositionally biased region" description="Polar residues" evidence="1">
    <location>
        <begin position="1"/>
        <end position="16"/>
    </location>
</feature>
<dbReference type="InterPro" id="IPR027417">
    <property type="entry name" value="P-loop_NTPase"/>
</dbReference>
<protein>
    <recommendedName>
        <fullName evidence="4">Sulfotransferase domain-containing protein</fullName>
    </recommendedName>
</protein>
<dbReference type="RefSeq" id="WP_180286669.1">
    <property type="nucleotide sequence ID" value="NZ_JABFDB010000046.1"/>
</dbReference>
<sequence length="322" mass="37035">MSANPTESGEVKSQNIGILITNPRKPQDQKMMPEIETQQRTFFFLESCGRTATNWIAEAINRHPDVFTTHGIDVTPVTVDRTLTPDFKRPPDTALRSEADLHLDDYFDILEGQREESVIGSIHGYNAAVPYLNPGTYRRHYRIATVTRHPVIRTVSMQNQILKSFNNAESARDRIIARNRSFVETNLPASPEYLELLRTAKFDIDSPHDMAFILSILAIRNRDSVNFCSGMPIYLMERLTNEIDNFCHIFHFITEKRVFLSESFLDAVLKQPKRFASATERAGFIQYKGWTEWQRRLFILAMEHENLGGAYDALGYDMSYVC</sequence>
<evidence type="ECO:0000313" key="3">
    <source>
        <dbReference type="Proteomes" id="UP000584642"/>
    </source>
</evidence>
<evidence type="ECO:0008006" key="4">
    <source>
        <dbReference type="Google" id="ProtNLM"/>
    </source>
</evidence>
<evidence type="ECO:0000256" key="1">
    <source>
        <dbReference type="SAM" id="MobiDB-lite"/>
    </source>
</evidence>
<dbReference type="Proteomes" id="UP000584642">
    <property type="component" value="Unassembled WGS sequence"/>
</dbReference>
<organism evidence="2 3">
    <name type="scientific">Azospirillum oleiclasticum</name>
    <dbReference type="NCBI Taxonomy" id="2735135"/>
    <lineage>
        <taxon>Bacteria</taxon>
        <taxon>Pseudomonadati</taxon>
        <taxon>Pseudomonadota</taxon>
        <taxon>Alphaproteobacteria</taxon>
        <taxon>Rhodospirillales</taxon>
        <taxon>Azospirillaceae</taxon>
        <taxon>Azospirillum</taxon>
    </lineage>
</organism>
<name>A0ABX2TM40_9PROT</name>
<proteinExistence type="predicted"/>
<keyword evidence="3" id="KW-1185">Reference proteome</keyword>
<accession>A0ABX2TM40</accession>
<reference evidence="2 3" key="1">
    <citation type="submission" date="2020-05" db="EMBL/GenBank/DDBJ databases">
        <title>Azospirillum oleiclasticum sp. nov, a nitrogen-fixing and heavy crude oil-emulsifying bacterium isolated from the crude oil of Yumen Oilfield.</title>
        <authorList>
            <person name="Wu D."/>
            <person name="Cai M."/>
            <person name="Zhang X."/>
        </authorList>
    </citation>
    <scope>NUCLEOTIDE SEQUENCE [LARGE SCALE GENOMIC DNA]</scope>
    <source>
        <strain evidence="2 3">ROY-1-1-2</strain>
    </source>
</reference>
<dbReference type="Gene3D" id="3.40.50.300">
    <property type="entry name" value="P-loop containing nucleotide triphosphate hydrolases"/>
    <property type="match status" value="1"/>
</dbReference>
<comment type="caution">
    <text evidence="2">The sequence shown here is derived from an EMBL/GenBank/DDBJ whole genome shotgun (WGS) entry which is preliminary data.</text>
</comment>
<dbReference type="SUPFAM" id="SSF52540">
    <property type="entry name" value="P-loop containing nucleoside triphosphate hydrolases"/>
    <property type="match status" value="1"/>
</dbReference>
<gene>
    <name evidence="2" type="ORF">HND93_34770</name>
</gene>
<feature type="region of interest" description="Disordered" evidence="1">
    <location>
        <begin position="1"/>
        <end position="31"/>
    </location>
</feature>
<evidence type="ECO:0000313" key="2">
    <source>
        <dbReference type="EMBL" id="NYZ24895.1"/>
    </source>
</evidence>